<dbReference type="SUPFAM" id="SSF53474">
    <property type="entry name" value="alpha/beta-Hydrolases"/>
    <property type="match status" value="1"/>
</dbReference>
<reference evidence="7" key="2">
    <citation type="submission" date="2015-01" db="EMBL/GenBank/DDBJ databases">
        <title>Evolutionary Origins and Diversification of the Mycorrhizal Mutualists.</title>
        <authorList>
            <consortium name="DOE Joint Genome Institute"/>
            <consortium name="Mycorrhizal Genomics Consortium"/>
            <person name="Kohler A."/>
            <person name="Kuo A."/>
            <person name="Nagy L.G."/>
            <person name="Floudas D."/>
            <person name="Copeland A."/>
            <person name="Barry K.W."/>
            <person name="Cichocki N."/>
            <person name="Veneault-Fourrey C."/>
            <person name="LaButti K."/>
            <person name="Lindquist E.A."/>
            <person name="Lipzen A."/>
            <person name="Lundell T."/>
            <person name="Morin E."/>
            <person name="Murat C."/>
            <person name="Riley R."/>
            <person name="Ohm R."/>
            <person name="Sun H."/>
            <person name="Tunlid A."/>
            <person name="Henrissat B."/>
            <person name="Grigoriev I.V."/>
            <person name="Hibbett D.S."/>
            <person name="Martin F."/>
        </authorList>
    </citation>
    <scope>NUCLEOTIDE SEQUENCE [LARGE SCALE GENOMIC DNA]</scope>
    <source>
        <strain evidence="7">MUT 4182</strain>
    </source>
</reference>
<dbReference type="GO" id="GO:0016787">
    <property type="term" value="F:hydrolase activity"/>
    <property type="evidence" value="ECO:0007669"/>
    <property type="project" value="UniProtKB-KW"/>
</dbReference>
<feature type="coiled-coil region" evidence="4">
    <location>
        <begin position="229"/>
        <end position="263"/>
    </location>
</feature>
<protein>
    <recommendedName>
        <fullName evidence="3">Carboxylic ester hydrolase</fullName>
        <ecNumber evidence="3">3.1.1.-</ecNumber>
    </recommendedName>
</protein>
<dbReference type="EMBL" id="KN822946">
    <property type="protein sequence ID" value="KIO33812.1"/>
    <property type="molecule type" value="Genomic_DNA"/>
</dbReference>
<name>A0A0C3MJE9_9AGAM</name>
<dbReference type="ESTHER" id="9homo-a0a0c3mje9">
    <property type="family name" value="Fungal_carboxylesterase_lipase"/>
</dbReference>
<evidence type="ECO:0000256" key="2">
    <source>
        <dbReference type="ARBA" id="ARBA00022801"/>
    </source>
</evidence>
<sequence length="415" mass="46402">MKAAPVIDLGYAKYRGRRATSRCTVYLGVPYAEPPLGDRRFRRPVPVKSTAVVDPPTHDASHYPNFAVQGASAVSEPGGAGSEDCLKVDLYIPDDAAPTSRYPVLVYLHGGGYRFGAPKNWPFYHWIDSRPRVVIVSVYYRLSALGFLSHPNFKDGQLADLNVGLYDQIEALKWVKQHISKFGGDPEKVTICGQSAGASSVELQLTAFGGKNKDLFRGAIAQSVYRTPVFQLEQKQAAFKELLEEVECEYQTLEEQMHWLRTINAVELAQAADRVYLRHRPTQGPLYDWKPVLDGDLIPDYPTKLLQAGLFADVPVIVGATTDESLSWEEAPWDVALHGQWPFLESDDIKTLEKAYKERSLGYKEAGGDGIFRSANLVFGKVFSKAWLYRYNQPASGTTEVHHSADNWHMFKGTR</sequence>
<dbReference type="Proteomes" id="UP000054248">
    <property type="component" value="Unassembled WGS sequence"/>
</dbReference>
<dbReference type="PROSITE" id="PS00122">
    <property type="entry name" value="CARBOXYLESTERASE_B_1"/>
    <property type="match status" value="1"/>
</dbReference>
<reference evidence="6 7" key="1">
    <citation type="submission" date="2014-04" db="EMBL/GenBank/DDBJ databases">
        <authorList>
            <consortium name="DOE Joint Genome Institute"/>
            <person name="Kuo A."/>
            <person name="Girlanda M."/>
            <person name="Perotto S."/>
            <person name="Kohler A."/>
            <person name="Nagy L.G."/>
            <person name="Floudas D."/>
            <person name="Copeland A."/>
            <person name="Barry K.W."/>
            <person name="Cichocki N."/>
            <person name="Veneault-Fourrey C."/>
            <person name="LaButti K."/>
            <person name="Lindquist E.A."/>
            <person name="Lipzen A."/>
            <person name="Lundell T."/>
            <person name="Morin E."/>
            <person name="Murat C."/>
            <person name="Sun H."/>
            <person name="Tunlid A."/>
            <person name="Henrissat B."/>
            <person name="Grigoriev I.V."/>
            <person name="Hibbett D.S."/>
            <person name="Martin F."/>
            <person name="Nordberg H.P."/>
            <person name="Cantor M.N."/>
            <person name="Hua S.X."/>
        </authorList>
    </citation>
    <scope>NUCLEOTIDE SEQUENCE [LARGE SCALE GENOMIC DNA]</scope>
    <source>
        <strain evidence="6 7">MUT 4182</strain>
    </source>
</reference>
<dbReference type="EC" id="3.1.1.-" evidence="3"/>
<evidence type="ECO:0000256" key="4">
    <source>
        <dbReference type="SAM" id="Coils"/>
    </source>
</evidence>
<keyword evidence="2 3" id="KW-0378">Hydrolase</keyword>
<dbReference type="PANTHER" id="PTHR11559">
    <property type="entry name" value="CARBOXYLESTERASE"/>
    <property type="match status" value="1"/>
</dbReference>
<dbReference type="Pfam" id="PF00135">
    <property type="entry name" value="COesterase"/>
    <property type="match status" value="1"/>
</dbReference>
<dbReference type="InterPro" id="IPR002018">
    <property type="entry name" value="CarbesteraseB"/>
</dbReference>
<dbReference type="OrthoDB" id="408631at2759"/>
<dbReference type="STRING" id="1051891.A0A0C3MJE9"/>
<evidence type="ECO:0000256" key="3">
    <source>
        <dbReference type="RuleBase" id="RU361235"/>
    </source>
</evidence>
<keyword evidence="7" id="KW-1185">Reference proteome</keyword>
<evidence type="ECO:0000256" key="1">
    <source>
        <dbReference type="ARBA" id="ARBA00005964"/>
    </source>
</evidence>
<dbReference type="Gene3D" id="3.40.50.1820">
    <property type="entry name" value="alpha/beta hydrolase"/>
    <property type="match status" value="1"/>
</dbReference>
<proteinExistence type="inferred from homology"/>
<dbReference type="HOGENOM" id="CLU_006586_10_7_1"/>
<evidence type="ECO:0000313" key="6">
    <source>
        <dbReference type="EMBL" id="KIO33812.1"/>
    </source>
</evidence>
<keyword evidence="4" id="KW-0175">Coiled coil</keyword>
<gene>
    <name evidence="6" type="ORF">M407DRAFT_178023</name>
</gene>
<evidence type="ECO:0000259" key="5">
    <source>
        <dbReference type="Pfam" id="PF00135"/>
    </source>
</evidence>
<dbReference type="InterPro" id="IPR050309">
    <property type="entry name" value="Type-B_Carboxylest/Lipase"/>
</dbReference>
<accession>A0A0C3MJE9</accession>
<comment type="similarity">
    <text evidence="1 3">Belongs to the type-B carboxylesterase/lipase family.</text>
</comment>
<dbReference type="InterPro" id="IPR019826">
    <property type="entry name" value="Carboxylesterase_B_AS"/>
</dbReference>
<dbReference type="InterPro" id="IPR029058">
    <property type="entry name" value="AB_hydrolase_fold"/>
</dbReference>
<organism evidence="6 7">
    <name type="scientific">Tulasnella calospora MUT 4182</name>
    <dbReference type="NCBI Taxonomy" id="1051891"/>
    <lineage>
        <taxon>Eukaryota</taxon>
        <taxon>Fungi</taxon>
        <taxon>Dikarya</taxon>
        <taxon>Basidiomycota</taxon>
        <taxon>Agaricomycotina</taxon>
        <taxon>Agaricomycetes</taxon>
        <taxon>Cantharellales</taxon>
        <taxon>Tulasnellaceae</taxon>
        <taxon>Tulasnella</taxon>
    </lineage>
</organism>
<evidence type="ECO:0000313" key="7">
    <source>
        <dbReference type="Proteomes" id="UP000054248"/>
    </source>
</evidence>
<dbReference type="AlphaFoldDB" id="A0A0C3MJE9"/>
<feature type="domain" description="Carboxylesterase type B" evidence="5">
    <location>
        <begin position="5"/>
        <end position="331"/>
    </location>
</feature>